<dbReference type="RefSeq" id="WP_066353163.1">
    <property type="nucleotide sequence ID" value="NZ_LOED01000012.1"/>
</dbReference>
<protein>
    <submittedName>
        <fullName evidence="3">RsbT co-antagonist protein RsbRA</fullName>
    </submittedName>
</protein>
<evidence type="ECO:0000313" key="4">
    <source>
        <dbReference type="Proteomes" id="UP000070427"/>
    </source>
</evidence>
<accession>A0A140L9U1</accession>
<dbReference type="CDD" id="cd07041">
    <property type="entry name" value="STAS_RsbR_RsbS_like"/>
    <property type="match status" value="1"/>
</dbReference>
<gene>
    <name evidence="3" type="primary">rsbRA</name>
    <name evidence="3" type="ORF">AN618_12130</name>
</gene>
<dbReference type="FunCoup" id="A0A140L9U1">
    <property type="interactions" value="38"/>
</dbReference>
<dbReference type="InterPro" id="IPR002645">
    <property type="entry name" value="STAS_dom"/>
</dbReference>
<proteinExistence type="predicted"/>
<feature type="domain" description="STAS" evidence="2">
    <location>
        <begin position="111"/>
        <end position="222"/>
    </location>
</feature>
<name>A0A140L9U1_9FIRM</name>
<evidence type="ECO:0000256" key="1">
    <source>
        <dbReference type="ARBA" id="ARBA00022553"/>
    </source>
</evidence>
<dbReference type="EMBL" id="LOED01000012">
    <property type="protein sequence ID" value="KXG77316.1"/>
    <property type="molecule type" value="Genomic_DNA"/>
</dbReference>
<dbReference type="Pfam" id="PF01740">
    <property type="entry name" value="STAS"/>
    <property type="match status" value="1"/>
</dbReference>
<dbReference type="PATRIC" id="fig|520764.3.peg.1254"/>
<reference evidence="3 4" key="1">
    <citation type="submission" date="2015-12" db="EMBL/GenBank/DDBJ databases">
        <title>Draft genome sequnece of Fervidicola ferrireducens strain Y170.</title>
        <authorList>
            <person name="Patel B.K."/>
        </authorList>
    </citation>
    <scope>NUCLEOTIDE SEQUENCE [LARGE SCALE GENOMIC DNA]</scope>
    <source>
        <strain evidence="3 4">Y170</strain>
    </source>
</reference>
<evidence type="ECO:0000259" key="2">
    <source>
        <dbReference type="PROSITE" id="PS50801"/>
    </source>
</evidence>
<dbReference type="InterPro" id="IPR036513">
    <property type="entry name" value="STAS_dom_sf"/>
</dbReference>
<organism evidence="3 4">
    <name type="scientific">Fervidicola ferrireducens</name>
    <dbReference type="NCBI Taxonomy" id="520764"/>
    <lineage>
        <taxon>Bacteria</taxon>
        <taxon>Bacillati</taxon>
        <taxon>Bacillota</taxon>
        <taxon>Clostridia</taxon>
        <taxon>Thermosediminibacterales</taxon>
        <taxon>Thermosediminibacteraceae</taxon>
        <taxon>Fervidicola</taxon>
    </lineage>
</organism>
<dbReference type="Proteomes" id="UP000070427">
    <property type="component" value="Unassembled WGS sequence"/>
</dbReference>
<evidence type="ECO:0000313" key="3">
    <source>
        <dbReference type="EMBL" id="KXG77316.1"/>
    </source>
</evidence>
<dbReference type="STRING" id="520764.AN618_12130"/>
<dbReference type="SUPFAM" id="SSF52091">
    <property type="entry name" value="SpoIIaa-like"/>
    <property type="match status" value="1"/>
</dbReference>
<comment type="caution">
    <text evidence="3">The sequence shown here is derived from an EMBL/GenBank/DDBJ whole genome shotgun (WGS) entry which is preliminary data.</text>
</comment>
<dbReference type="OrthoDB" id="9800154at2"/>
<dbReference type="InterPro" id="IPR051932">
    <property type="entry name" value="Bact_StressResp_Reg"/>
</dbReference>
<sequence>MKEAIIYNLEGLLEGLAGEDGIKKEWEDFLVNLADASENADMKEKIKEPLKSLMNVVNSSALLKGFEFLNEKIEGFPLAEILKVVVEVLDESKKEKETRIRELGDILAELATPIIRIWQDILLVPLIGTLDSHRAQNMAEKLLEKTASTRAKMVIVDVTGVPMIDTIVGGFLIEMFNAIKLLGSDVILTGIKPEIAHTLVKLGVDFNMVIIKRDLESALKYAIGIAPDKSDRKHSRKRGDGDEE</sequence>
<keyword evidence="4" id="KW-1185">Reference proteome</keyword>
<dbReference type="PANTHER" id="PTHR33745:SF3">
    <property type="entry name" value="RSBT CO-ANTAGONIST PROTEIN RSBRC"/>
    <property type="match status" value="1"/>
</dbReference>
<dbReference type="AlphaFoldDB" id="A0A140L9U1"/>
<keyword evidence="1" id="KW-0597">Phosphoprotein</keyword>
<dbReference type="Gene3D" id="3.30.750.24">
    <property type="entry name" value="STAS domain"/>
    <property type="match status" value="1"/>
</dbReference>
<dbReference type="InParanoid" id="A0A140L9U1"/>
<dbReference type="PROSITE" id="PS50801">
    <property type="entry name" value="STAS"/>
    <property type="match status" value="1"/>
</dbReference>
<dbReference type="PANTHER" id="PTHR33745">
    <property type="entry name" value="RSBT ANTAGONIST PROTEIN RSBS-RELATED"/>
    <property type="match status" value="1"/>
</dbReference>